<evidence type="ECO:0000313" key="5">
    <source>
        <dbReference type="EMBL" id="MXV21291.1"/>
    </source>
</evidence>
<accession>A0A6I4YMS8</accession>
<dbReference type="GO" id="GO:0007059">
    <property type="term" value="P:chromosome segregation"/>
    <property type="evidence" value="ECO:0007669"/>
    <property type="project" value="TreeGrafter"/>
</dbReference>
<dbReference type="PANTHER" id="PTHR33375">
    <property type="entry name" value="CHROMOSOME-PARTITIONING PROTEIN PARB-RELATED"/>
    <property type="match status" value="1"/>
</dbReference>
<keyword evidence="1" id="KW-0489">Methyltransferase</keyword>
<dbReference type="Pfam" id="PF02195">
    <property type="entry name" value="ParB_N"/>
    <property type="match status" value="1"/>
</dbReference>
<dbReference type="PIRSF" id="PIRSF036758">
    <property type="entry name" value="Aden_M_ParB"/>
    <property type="match status" value="1"/>
</dbReference>
<dbReference type="InterPro" id="IPR029063">
    <property type="entry name" value="SAM-dependent_MTases_sf"/>
</dbReference>
<evidence type="ECO:0000313" key="6">
    <source>
        <dbReference type="Proteomes" id="UP000430519"/>
    </source>
</evidence>
<evidence type="ECO:0000259" key="4">
    <source>
        <dbReference type="SMART" id="SM00470"/>
    </source>
</evidence>
<dbReference type="GO" id="GO:0008170">
    <property type="term" value="F:N-methyltransferase activity"/>
    <property type="evidence" value="ECO:0007669"/>
    <property type="project" value="InterPro"/>
</dbReference>
<dbReference type="InterPro" id="IPR003115">
    <property type="entry name" value="ParB_N"/>
</dbReference>
<dbReference type="Gene3D" id="3.90.1530.10">
    <property type="entry name" value="Conserved hypothetical protein from pyrococcus furiosus pfu- 392566-001, ParB domain"/>
    <property type="match status" value="1"/>
</dbReference>
<dbReference type="PRINTS" id="PR00506">
    <property type="entry name" value="D21N6MTFRASE"/>
</dbReference>
<protein>
    <submittedName>
        <fullName evidence="5">ParB N-terminal domain-containing protein</fullName>
    </submittedName>
</protein>
<evidence type="ECO:0000256" key="2">
    <source>
        <dbReference type="ARBA" id="ARBA00022679"/>
    </source>
</evidence>
<keyword evidence="2" id="KW-0808">Transferase</keyword>
<proteinExistence type="predicted"/>
<dbReference type="Gene3D" id="3.40.50.150">
    <property type="entry name" value="Vaccinia Virus protein VP39"/>
    <property type="match status" value="1"/>
</dbReference>
<dbReference type="Proteomes" id="UP000430519">
    <property type="component" value="Unassembled WGS sequence"/>
</dbReference>
<dbReference type="GO" id="GO:0032259">
    <property type="term" value="P:methylation"/>
    <property type="evidence" value="ECO:0007669"/>
    <property type="project" value="UniProtKB-KW"/>
</dbReference>
<name>A0A6I4YMS8_9DEIO</name>
<gene>
    <name evidence="5" type="ORF">GLX28_16820</name>
</gene>
<dbReference type="RefSeq" id="WP_160981461.1">
    <property type="nucleotide sequence ID" value="NZ_WVHK01000084.1"/>
</dbReference>
<dbReference type="GO" id="GO:0003677">
    <property type="term" value="F:DNA binding"/>
    <property type="evidence" value="ECO:0007669"/>
    <property type="project" value="InterPro"/>
</dbReference>
<dbReference type="EMBL" id="WVHK01000084">
    <property type="protein sequence ID" value="MXV21291.1"/>
    <property type="molecule type" value="Genomic_DNA"/>
</dbReference>
<evidence type="ECO:0000256" key="3">
    <source>
        <dbReference type="ARBA" id="ARBA00022691"/>
    </source>
</evidence>
<evidence type="ECO:0000256" key="1">
    <source>
        <dbReference type="ARBA" id="ARBA00022603"/>
    </source>
</evidence>
<keyword evidence="6" id="KW-1185">Reference proteome</keyword>
<dbReference type="Pfam" id="PF01555">
    <property type="entry name" value="N6_N4_Mtase"/>
    <property type="match status" value="1"/>
</dbReference>
<dbReference type="InterPro" id="IPR050336">
    <property type="entry name" value="Chromosome_partition/occlusion"/>
</dbReference>
<keyword evidence="3" id="KW-0949">S-adenosyl-L-methionine</keyword>
<dbReference type="AlphaFoldDB" id="A0A6I4YMS8"/>
<dbReference type="InterPro" id="IPR002295">
    <property type="entry name" value="N4/N6-MTase_EcoPI_Mod-like"/>
</dbReference>
<dbReference type="SUPFAM" id="SSF53335">
    <property type="entry name" value="S-adenosyl-L-methionine-dependent methyltransferases"/>
    <property type="match status" value="1"/>
</dbReference>
<dbReference type="InterPro" id="IPR015840">
    <property type="entry name" value="DNA_MeTrfase_ParB"/>
</dbReference>
<dbReference type="PANTHER" id="PTHR33375:SF1">
    <property type="entry name" value="CHROMOSOME-PARTITIONING PROTEIN PARB-RELATED"/>
    <property type="match status" value="1"/>
</dbReference>
<comment type="caution">
    <text evidence="5">The sequence shown here is derived from an EMBL/GenBank/DDBJ whole genome shotgun (WGS) entry which is preliminary data.</text>
</comment>
<reference evidence="5 6" key="1">
    <citation type="submission" date="2019-11" db="EMBL/GenBank/DDBJ databases">
        <title>Genome sequence of Deinococcus xianganensis Y35, AI-2 producing algicidal bacterium, isolated from lake water.</title>
        <authorList>
            <person name="Li Y."/>
        </authorList>
    </citation>
    <scope>NUCLEOTIDE SEQUENCE [LARGE SCALE GENOMIC DNA]</scope>
    <source>
        <strain evidence="5 6">Y35</strain>
    </source>
</reference>
<dbReference type="SUPFAM" id="SSF110849">
    <property type="entry name" value="ParB/Sulfiredoxin"/>
    <property type="match status" value="1"/>
</dbReference>
<sequence>MTPTPTARLLNDQTELVPVHDLKPHPENPNRGHPEEIAESIRASGWWGTVTVQRSTGQILVGEHRWRGAILAGLTHVPVFWVDVDDDRARVILLADNRYAERATRDPEALRRLLDQLRDGIGLDGTGYSEADHDALLGELAGEVKRELLTDEDDVPPLQVTPVTRPGDLWTIGEHRLSCGDSTDPHQLQRLTAGLQVRLVWTDPPYNVNYEGKTKDRLTIQNDAMTPEQFRQFIAAAMSATASVMQPGACIYVAYAELESVSFRTGYDAAGLKYSQTLVWVKNAAVMSRQDYNWRHEPMLYGWKLGAGHYFGKDFTNTTVLDDSLDLNKLSKAELVDLLTQIRDASTVVYVDKPNRNDLHPTMKPVRLVEICVDNSSQPGDVVMDPFGGSGTTLIAAHKIGRRAALNELDPHYCDQIIRRAQDATGMIATRHDGVTFAQAESAAT</sequence>
<feature type="domain" description="ParB-like N-terminal" evidence="4">
    <location>
        <begin position="15"/>
        <end position="98"/>
    </location>
</feature>
<dbReference type="SMART" id="SM00470">
    <property type="entry name" value="ParB"/>
    <property type="match status" value="1"/>
</dbReference>
<dbReference type="InterPro" id="IPR036086">
    <property type="entry name" value="ParB/Sulfiredoxin_sf"/>
</dbReference>
<dbReference type="GO" id="GO:0005694">
    <property type="term" value="C:chromosome"/>
    <property type="evidence" value="ECO:0007669"/>
    <property type="project" value="TreeGrafter"/>
</dbReference>
<dbReference type="GO" id="GO:0045881">
    <property type="term" value="P:positive regulation of sporulation resulting in formation of a cellular spore"/>
    <property type="evidence" value="ECO:0007669"/>
    <property type="project" value="TreeGrafter"/>
</dbReference>
<dbReference type="InterPro" id="IPR002941">
    <property type="entry name" value="DNA_methylase_N4/N6"/>
</dbReference>
<organism evidence="5 6">
    <name type="scientific">Deinococcus xianganensis</name>
    <dbReference type="NCBI Taxonomy" id="1507289"/>
    <lineage>
        <taxon>Bacteria</taxon>
        <taxon>Thermotogati</taxon>
        <taxon>Deinococcota</taxon>
        <taxon>Deinococci</taxon>
        <taxon>Deinococcales</taxon>
        <taxon>Deinococcaceae</taxon>
        <taxon>Deinococcus</taxon>
    </lineage>
</organism>